<sequence length="783" mass="89743">MKRDKNIIGLRRFSASPKSSLPPITPHSYTYSEIGGLHPYAAYSTTLKDQEKNTGQRFFIAKHPGTAQSPNTDISTYRSMVTSQDFYTPSKLLDHSDITERIESYELRIKKIFTLEALEENLTLWEKCLEDIMPEVKKHESDMRRGLVQICTHFLENSKNLLKYTASQQHADQVIKDELKNKISKLQAEKKKCLADIDTYKTYKKIEMKQIEKELEEIFGKNEIEIHSLKARAKEMKDNYSKGTVDFLMEIWHSMNQDFEIPEIKNGDFTGLDPSEIPSMLSKKFRLLQKFTAKKITDLIKTRKNALEAETQTITEYIDPKAYEDQIRNIEKLQYQLNSAFISIDKYRENFGSKINILESLENEKNTLIIEVGRMKKEIEAMSTTISKANYEYKKIQSELDSVKKEKDHLQKDKTAFHSEIIEHGKILQEYKNNLEKIEKTIKDKDEKIVVLEKQLAKRRGGKNDKQDEPSIQLSMPGKPQPKFDEKAFMDSIRYSNNRKRGSTDMTQNPGNKPGESISYDSSGNPIYNSSVNSSSHDQSAKTGKTGSRANSPQKGRGSRRLGLIEETDSPNYIGNYDKNLDINTSITGAGGRFSKSRERGAHTEESTEHSTSKGTRRSRIRGGQGENDLKNGKKRQVNGPNSMDAENYVHGSELESGDEYGIDARHEDYLDQDDYDGDSQVSYETRGRSGYMSTKSTSTDEFSHIKCIEYSKGFQFNGMVPDNNDEEAKNNGVYILPYNPNQYYGLRGDSYYHTRNAVFAAQPRIPDIKDSFTFQQPFHIKK</sequence>
<feature type="region of interest" description="Disordered" evidence="2">
    <location>
        <begin position="669"/>
        <end position="697"/>
    </location>
</feature>
<feature type="compositionally biased region" description="Basic and acidic residues" evidence="2">
    <location>
        <begin position="596"/>
        <end position="612"/>
    </location>
</feature>
<protein>
    <submittedName>
        <fullName evidence="3">Uncharacterized protein</fullName>
    </submittedName>
</protein>
<name>A0A1R2CWT8_9CILI</name>
<feature type="region of interest" description="Disordered" evidence="2">
    <location>
        <begin position="457"/>
        <end position="485"/>
    </location>
</feature>
<feature type="compositionally biased region" description="Polar residues" evidence="2">
    <location>
        <begin position="519"/>
        <end position="528"/>
    </location>
</feature>
<evidence type="ECO:0000313" key="4">
    <source>
        <dbReference type="Proteomes" id="UP000187209"/>
    </source>
</evidence>
<comment type="caution">
    <text evidence="3">The sequence shown here is derived from an EMBL/GenBank/DDBJ whole genome shotgun (WGS) entry which is preliminary data.</text>
</comment>
<proteinExistence type="predicted"/>
<dbReference type="AlphaFoldDB" id="A0A1R2CWT8"/>
<keyword evidence="4" id="KW-1185">Reference proteome</keyword>
<feature type="region of interest" description="Disordered" evidence="2">
    <location>
        <begin position="497"/>
        <end position="648"/>
    </location>
</feature>
<dbReference type="Proteomes" id="UP000187209">
    <property type="component" value="Unassembled WGS sequence"/>
</dbReference>
<feature type="compositionally biased region" description="Polar residues" evidence="2">
    <location>
        <begin position="537"/>
        <end position="554"/>
    </location>
</feature>
<feature type="coiled-coil region" evidence="1">
    <location>
        <begin position="344"/>
        <end position="455"/>
    </location>
</feature>
<gene>
    <name evidence="3" type="ORF">SteCoe_3582</name>
</gene>
<evidence type="ECO:0000256" key="2">
    <source>
        <dbReference type="SAM" id="MobiDB-lite"/>
    </source>
</evidence>
<accession>A0A1R2CWT8</accession>
<organism evidence="3 4">
    <name type="scientific">Stentor coeruleus</name>
    <dbReference type="NCBI Taxonomy" id="5963"/>
    <lineage>
        <taxon>Eukaryota</taxon>
        <taxon>Sar</taxon>
        <taxon>Alveolata</taxon>
        <taxon>Ciliophora</taxon>
        <taxon>Postciliodesmatophora</taxon>
        <taxon>Heterotrichea</taxon>
        <taxon>Heterotrichida</taxon>
        <taxon>Stentoridae</taxon>
        <taxon>Stentor</taxon>
    </lineage>
</organism>
<dbReference type="Gene3D" id="1.10.287.1490">
    <property type="match status" value="1"/>
</dbReference>
<dbReference type="OrthoDB" id="326460at2759"/>
<dbReference type="EMBL" id="MPUH01000042">
    <property type="protein sequence ID" value="OMJ93462.1"/>
    <property type="molecule type" value="Genomic_DNA"/>
</dbReference>
<evidence type="ECO:0000256" key="1">
    <source>
        <dbReference type="SAM" id="Coils"/>
    </source>
</evidence>
<evidence type="ECO:0000313" key="3">
    <source>
        <dbReference type="EMBL" id="OMJ93462.1"/>
    </source>
</evidence>
<reference evidence="3 4" key="1">
    <citation type="submission" date="2016-11" db="EMBL/GenBank/DDBJ databases">
        <title>The macronuclear genome of Stentor coeruleus: a giant cell with tiny introns.</title>
        <authorList>
            <person name="Slabodnick M."/>
            <person name="Ruby J.G."/>
            <person name="Reiff S.B."/>
            <person name="Swart E.C."/>
            <person name="Gosai S."/>
            <person name="Prabakaran S."/>
            <person name="Witkowska E."/>
            <person name="Larue G.E."/>
            <person name="Fisher S."/>
            <person name="Freeman R.M."/>
            <person name="Gunawardena J."/>
            <person name="Chu W."/>
            <person name="Stover N.A."/>
            <person name="Gregory B.D."/>
            <person name="Nowacki M."/>
            <person name="Derisi J."/>
            <person name="Roy S.W."/>
            <person name="Marshall W.F."/>
            <person name="Sood P."/>
        </authorList>
    </citation>
    <scope>NUCLEOTIDE SEQUENCE [LARGE SCALE GENOMIC DNA]</scope>
    <source>
        <strain evidence="3">WM001</strain>
    </source>
</reference>
<keyword evidence="1" id="KW-0175">Coiled coil</keyword>